<reference evidence="3 4" key="1">
    <citation type="submission" date="2019-08" db="EMBL/GenBank/DDBJ databases">
        <title>Professor.</title>
        <authorList>
            <person name="Park J.S."/>
        </authorList>
    </citation>
    <scope>NUCLEOTIDE SEQUENCE [LARGE SCALE GENOMIC DNA]</scope>
    <source>
        <strain evidence="3 4">176CP5-101</strain>
    </source>
</reference>
<protein>
    <submittedName>
        <fullName evidence="3">DUF2157 domain-containing protein</fullName>
    </submittedName>
</protein>
<feature type="transmembrane region" description="Helical" evidence="1">
    <location>
        <begin position="398"/>
        <end position="420"/>
    </location>
</feature>
<feature type="transmembrane region" description="Helical" evidence="1">
    <location>
        <begin position="299"/>
        <end position="316"/>
    </location>
</feature>
<evidence type="ECO:0000256" key="1">
    <source>
        <dbReference type="SAM" id="Phobius"/>
    </source>
</evidence>
<feature type="transmembrane region" description="Helical" evidence="1">
    <location>
        <begin position="72"/>
        <end position="91"/>
    </location>
</feature>
<feature type="transmembrane region" description="Helical" evidence="1">
    <location>
        <begin position="128"/>
        <end position="146"/>
    </location>
</feature>
<feature type="transmembrane region" description="Helical" evidence="1">
    <location>
        <begin position="39"/>
        <end position="60"/>
    </location>
</feature>
<feature type="transmembrane region" description="Helical" evidence="1">
    <location>
        <begin position="103"/>
        <end position="122"/>
    </location>
</feature>
<evidence type="ECO:0000313" key="3">
    <source>
        <dbReference type="EMBL" id="TXN38185.1"/>
    </source>
</evidence>
<keyword evidence="1" id="KW-0812">Transmembrane</keyword>
<feature type="domain" description="DUF2157" evidence="2">
    <location>
        <begin position="9"/>
        <end position="149"/>
    </location>
</feature>
<accession>A0A5C8V8B1</accession>
<organism evidence="3 4">
    <name type="scientific">Flagellimonas hymeniacidonis</name>
    <dbReference type="NCBI Taxonomy" id="2603628"/>
    <lineage>
        <taxon>Bacteria</taxon>
        <taxon>Pseudomonadati</taxon>
        <taxon>Bacteroidota</taxon>
        <taxon>Flavobacteriia</taxon>
        <taxon>Flavobacteriales</taxon>
        <taxon>Flavobacteriaceae</taxon>
        <taxon>Flagellimonas</taxon>
    </lineage>
</organism>
<dbReference type="Proteomes" id="UP000321456">
    <property type="component" value="Unassembled WGS sequence"/>
</dbReference>
<evidence type="ECO:0000313" key="4">
    <source>
        <dbReference type="Proteomes" id="UP000321456"/>
    </source>
</evidence>
<proteinExistence type="predicted"/>
<feature type="transmembrane region" description="Helical" evidence="1">
    <location>
        <begin position="261"/>
        <end position="279"/>
    </location>
</feature>
<gene>
    <name evidence="3" type="ORF">FVB32_07800</name>
</gene>
<keyword evidence="4" id="KW-1185">Reference proteome</keyword>
<feature type="transmembrane region" description="Helical" evidence="1">
    <location>
        <begin position="328"/>
        <end position="345"/>
    </location>
</feature>
<evidence type="ECO:0000259" key="2">
    <source>
        <dbReference type="Pfam" id="PF09925"/>
    </source>
</evidence>
<dbReference type="EMBL" id="VRUR01000001">
    <property type="protein sequence ID" value="TXN38185.1"/>
    <property type="molecule type" value="Genomic_DNA"/>
</dbReference>
<feature type="transmembrane region" description="Helical" evidence="1">
    <location>
        <begin position="375"/>
        <end position="392"/>
    </location>
</feature>
<dbReference type="AlphaFoldDB" id="A0A5C8V8B1"/>
<feature type="transmembrane region" description="Helical" evidence="1">
    <location>
        <begin position="177"/>
        <end position="193"/>
    </location>
</feature>
<dbReference type="InterPro" id="IPR018677">
    <property type="entry name" value="DUF2157"/>
</dbReference>
<feature type="transmembrane region" description="Helical" evidence="1">
    <location>
        <begin position="205"/>
        <end position="222"/>
    </location>
</feature>
<sequence length="427" mass="48733">MSILKDLPDLIEAGIITEDTAEKIKTYYKSKGDTSVNRLFIVFGILGAVLVGLGIILILAHNWDELSRTTKTFFAFLPLIVGQVLCGYALLKKNDSIAWKESTSAFLFFAIGASISLISQIYNIPGNLDSFILIWMLLCLPIVYIMNSSFTSLFYIIGITYYACETSYWSYPSKESYLYWLLLLASLPHYYQLFKKKPKSNFMTFHNWVIPLSVLIVLGTLTDKEEELMLLAYFSLFGFFYLIGNLDFFAKQKTRSNGYRLLGSLGMVVLLITLSFDGVWEDLRRHKYIFKEVIIAPEFIASILITVLAGWMFYLYQKNKSIEDIKPLAPMFIVFAITFIIGIYFSFAVILINLYVLGIGILTIRNGARQNHLGILNFGLSIIAVLVICRFFDTDLSFVIRGMLFVLVGAGFFVANYWMLKKRKINE</sequence>
<keyword evidence="1" id="KW-0472">Membrane</keyword>
<comment type="caution">
    <text evidence="3">The sequence shown here is derived from an EMBL/GenBank/DDBJ whole genome shotgun (WGS) entry which is preliminary data.</text>
</comment>
<dbReference type="RefSeq" id="WP_147742845.1">
    <property type="nucleotide sequence ID" value="NZ_VRUR01000001.1"/>
</dbReference>
<dbReference type="Pfam" id="PF09925">
    <property type="entry name" value="DUF2157"/>
    <property type="match status" value="1"/>
</dbReference>
<name>A0A5C8V8B1_9FLAO</name>
<keyword evidence="1" id="KW-1133">Transmembrane helix</keyword>
<feature type="transmembrane region" description="Helical" evidence="1">
    <location>
        <begin position="228"/>
        <end position="249"/>
    </location>
</feature>